<keyword evidence="2" id="KW-0732">Signal</keyword>
<dbReference type="InterPro" id="IPR058664">
    <property type="entry name" value="ARB_00930-like_C"/>
</dbReference>
<dbReference type="EMBL" id="DF977563">
    <property type="protein sequence ID" value="GAP93327.2"/>
    <property type="molecule type" value="Genomic_DNA"/>
</dbReference>
<dbReference type="InterPro" id="IPR012338">
    <property type="entry name" value="Beta-lactam/transpept-like"/>
</dbReference>
<evidence type="ECO:0000256" key="2">
    <source>
        <dbReference type="SAM" id="SignalP"/>
    </source>
</evidence>
<dbReference type="Gene3D" id="3.40.710.10">
    <property type="entry name" value="DD-peptidase/beta-lactamase superfamily"/>
    <property type="match status" value="1"/>
</dbReference>
<dbReference type="OrthoDB" id="10250282at2759"/>
<dbReference type="STRING" id="77044.A0A1W2TX91"/>
<evidence type="ECO:0000313" key="6">
    <source>
        <dbReference type="Proteomes" id="UP000054516"/>
    </source>
</evidence>
<feature type="domain" description="Beta-lactamase-like ARB-00930-like C-terminal" evidence="4">
    <location>
        <begin position="432"/>
        <end position="582"/>
    </location>
</feature>
<dbReference type="Pfam" id="PF00144">
    <property type="entry name" value="Beta-lactamase"/>
    <property type="match status" value="1"/>
</dbReference>
<gene>
    <name evidence="5" type="ORF">SAMD00023353_11800090</name>
</gene>
<evidence type="ECO:0000259" key="3">
    <source>
        <dbReference type="Pfam" id="PF00144"/>
    </source>
</evidence>
<reference evidence="5" key="1">
    <citation type="submission" date="2016-03" db="EMBL/GenBank/DDBJ databases">
        <title>Draft genome sequence of Rosellinia necatrix.</title>
        <authorList>
            <person name="Kanematsu S."/>
        </authorList>
    </citation>
    <scope>NUCLEOTIDE SEQUENCE [LARGE SCALE GENOMIC DNA]</scope>
    <source>
        <strain evidence="5">W97</strain>
    </source>
</reference>
<feature type="chain" id="PRO_5011986505" evidence="2">
    <location>
        <begin position="25"/>
        <end position="583"/>
    </location>
</feature>
<feature type="signal peptide" evidence="2">
    <location>
        <begin position="1"/>
        <end position="24"/>
    </location>
</feature>
<dbReference type="PANTHER" id="PTHR22935:SF95">
    <property type="entry name" value="BETA-LACTAMASE-LIKE 1-RELATED"/>
    <property type="match status" value="1"/>
</dbReference>
<evidence type="ECO:0000313" key="5">
    <source>
        <dbReference type="EMBL" id="GAP93327.2"/>
    </source>
</evidence>
<keyword evidence="6" id="KW-1185">Reference proteome</keyword>
<comment type="similarity">
    <text evidence="1">Belongs to the beta-lactamase family.</text>
</comment>
<dbReference type="OMA" id="SWRMMFT"/>
<dbReference type="SUPFAM" id="SSF56601">
    <property type="entry name" value="beta-lactamase/transpeptidase-like"/>
    <property type="match status" value="1"/>
</dbReference>
<dbReference type="InterPro" id="IPR051478">
    <property type="entry name" value="Beta-lactamase-like_AB/R"/>
</dbReference>
<evidence type="ECO:0000259" key="4">
    <source>
        <dbReference type="Pfam" id="PF26335"/>
    </source>
</evidence>
<name>A0A1W2TX91_ROSNE</name>
<protein>
    <submittedName>
        <fullName evidence="5">Putative beta-lactamase family protein</fullName>
    </submittedName>
</protein>
<dbReference type="InterPro" id="IPR001466">
    <property type="entry name" value="Beta-lactam-related"/>
</dbReference>
<dbReference type="AlphaFoldDB" id="A0A1W2TX91"/>
<dbReference type="Proteomes" id="UP000054516">
    <property type="component" value="Unassembled WGS sequence"/>
</dbReference>
<dbReference type="Pfam" id="PF26335">
    <property type="entry name" value="ARB_00930_C"/>
    <property type="match status" value="1"/>
</dbReference>
<accession>A0A1W2TX91</accession>
<feature type="domain" description="Beta-lactamase-related" evidence="3">
    <location>
        <begin position="99"/>
        <end position="414"/>
    </location>
</feature>
<proteinExistence type="inferred from homology"/>
<dbReference type="PANTHER" id="PTHR22935">
    <property type="entry name" value="PENICILLIN-BINDING PROTEIN"/>
    <property type="match status" value="1"/>
</dbReference>
<evidence type="ECO:0000256" key="1">
    <source>
        <dbReference type="ARBA" id="ARBA00038473"/>
    </source>
</evidence>
<organism evidence="5">
    <name type="scientific">Rosellinia necatrix</name>
    <name type="common">White root-rot fungus</name>
    <dbReference type="NCBI Taxonomy" id="77044"/>
    <lineage>
        <taxon>Eukaryota</taxon>
        <taxon>Fungi</taxon>
        <taxon>Dikarya</taxon>
        <taxon>Ascomycota</taxon>
        <taxon>Pezizomycotina</taxon>
        <taxon>Sordariomycetes</taxon>
        <taxon>Xylariomycetidae</taxon>
        <taxon>Xylariales</taxon>
        <taxon>Xylariaceae</taxon>
        <taxon>Rosellinia</taxon>
    </lineage>
</organism>
<sequence length="583" mass="62181">MLFGIDHRRTPLGAFLLFGNIALAARDGLCPPLGPVMPAPINPSGHDSVKAAIKIATDRFQTRTATFNSTGISVAVKSIHEMTPMLELHHTPPVLDDTSAAIVDSDTIYRVGSISKIFAVLSVLTQGRINMEDPITKYVPELLELKRDAVPAASDITAVHWDQVTVASLTSHMSGIGADLVNDLGSFPADFTQVGLPQLTNSSKTGCAGVFGLPACTRAEFFRDFGKRHPVYAPWTNPVYSNVASSILGFAVEAATNMSYDAYVQKTIFEPLGMTNTTIFEGPKERSWGFIPKGDIWFGSSLGYEDIGGGFYSNTKDMLAFGSGILQHRLLGPLATRKWMKPVTSTSSPGLMLGGPWEILRSDTVTKDGRLIEYYTKSGNLGSYNNVLCLIPDYGLVITVLSGGGESSADAVDAALTDVVTTLLPAVEDAGKAAAAAGFGGAYADAATNSTLTLSLDDGPGFAVARWTVRGVDVLANYGAFGALSSRPADLPVRARLYPTGLSSGSGCREVAWRAYFDVGTPEQLAAGDAARFWPKGTCHTWASMDRLVYGFKAIDEFIFSLSEGRANSLSLPAFDVRLQREA</sequence>